<organism evidence="1 2">
    <name type="scientific">Halorhabdus tiamatea SARL4B</name>
    <dbReference type="NCBI Taxonomy" id="1033806"/>
    <lineage>
        <taxon>Archaea</taxon>
        <taxon>Methanobacteriati</taxon>
        <taxon>Methanobacteriota</taxon>
        <taxon>Stenosarchaea group</taxon>
        <taxon>Halobacteria</taxon>
        <taxon>Halobacteriales</taxon>
        <taxon>Haloarculaceae</taxon>
        <taxon>Halorhabdus</taxon>
    </lineage>
</organism>
<keyword evidence="2" id="KW-1185">Reference proteome</keyword>
<proteinExistence type="predicted"/>
<dbReference type="KEGG" id="hti:HTIA_2548"/>
<protein>
    <submittedName>
        <fullName evidence="1">Uncharacterized protein</fullName>
    </submittedName>
</protein>
<reference evidence="1 2" key="1">
    <citation type="journal article" date="2014" name="Environ. Microbiol.">
        <title>Halorhabdus tiamatea: proteogenomics and glycosidase activity measurements identify the first cultivated euryarchaeon from a deep-sea anoxic brine lake as potential polysaccharide degrader.</title>
        <authorList>
            <person name="Werner J."/>
            <person name="Ferrer M."/>
            <person name="Michel G."/>
            <person name="Mann A.J."/>
            <person name="Huang S."/>
            <person name="Juarez S."/>
            <person name="Ciordia S."/>
            <person name="Albar J.P."/>
            <person name="Alcaide M."/>
            <person name="La Cono V."/>
            <person name="Yakimov M.M."/>
            <person name="Antunes A."/>
            <person name="Taborda M."/>
            <person name="Da Costa M.S."/>
            <person name="Amann R.I."/>
            <person name="Gloeckner F.O."/>
            <person name="Golyshina O.V."/>
            <person name="Golyshin P.N."/>
            <person name="Teeling H."/>
        </authorList>
    </citation>
    <scope>NUCLEOTIDE SEQUENCE [LARGE SCALE GENOMIC DNA]</scope>
    <source>
        <strain evidence="2">SARL4B</strain>
    </source>
</reference>
<dbReference type="EMBL" id="HF571520">
    <property type="protein sequence ID" value="CCQ34654.1"/>
    <property type="molecule type" value="Genomic_DNA"/>
</dbReference>
<evidence type="ECO:0000313" key="1">
    <source>
        <dbReference type="EMBL" id="CCQ34654.1"/>
    </source>
</evidence>
<dbReference type="AlphaFoldDB" id="S6CUS6"/>
<dbReference type="HOGENOM" id="CLU_3163039_0_0_2"/>
<evidence type="ECO:0000313" key="2">
    <source>
        <dbReference type="Proteomes" id="UP000015381"/>
    </source>
</evidence>
<dbReference type="Proteomes" id="UP000015381">
    <property type="component" value="Chromosome I"/>
</dbReference>
<sequence length="47" mass="5383">MLRYCHGPACWQTDIKIRSQDDGAGRRRAHQPPETAPAVVSVCRERY</sequence>
<accession>S6CUS6</accession>
<name>S6CUS6_9EURY</name>
<gene>
    <name evidence="1" type="ORF">HTIA_2548</name>
</gene>